<dbReference type="InterPro" id="IPR036291">
    <property type="entry name" value="NAD(P)-bd_dom_sf"/>
</dbReference>
<dbReference type="CDD" id="cd05305">
    <property type="entry name" value="L-AlaDH"/>
    <property type="match status" value="1"/>
</dbReference>
<feature type="domain" description="Alanine dehydrogenase/pyridine nucleotide transhydrogenase N-terminal" evidence="5">
    <location>
        <begin position="6"/>
        <end position="138"/>
    </location>
</feature>
<dbReference type="SMART" id="SM01002">
    <property type="entry name" value="AlaDh_PNT_C"/>
    <property type="match status" value="1"/>
</dbReference>
<keyword evidence="7" id="KW-1185">Reference proteome</keyword>
<dbReference type="InterPro" id="IPR007886">
    <property type="entry name" value="AlaDH/PNT_N"/>
</dbReference>
<evidence type="ECO:0000259" key="5">
    <source>
        <dbReference type="SMART" id="SM01003"/>
    </source>
</evidence>
<dbReference type="SMART" id="SM01003">
    <property type="entry name" value="AlaDh_PNT_N"/>
    <property type="match status" value="1"/>
</dbReference>
<dbReference type="SUPFAM" id="SSF51735">
    <property type="entry name" value="NAD(P)-binding Rossmann-fold domains"/>
    <property type="match status" value="1"/>
</dbReference>
<protein>
    <recommendedName>
        <fullName evidence="2">alanine dehydrogenase</fullName>
        <ecNumber evidence="2">1.4.1.1</ecNumber>
    </recommendedName>
</protein>
<dbReference type="GO" id="GO:0005886">
    <property type="term" value="C:plasma membrane"/>
    <property type="evidence" value="ECO:0007669"/>
    <property type="project" value="TreeGrafter"/>
</dbReference>
<feature type="domain" description="Alanine dehydrogenase/pyridine nucleotide transhydrogenase NAD(H)-binding" evidence="4">
    <location>
        <begin position="150"/>
        <end position="297"/>
    </location>
</feature>
<dbReference type="NCBIfam" id="TIGR00518">
    <property type="entry name" value="alaDH"/>
    <property type="match status" value="1"/>
</dbReference>
<evidence type="ECO:0000256" key="3">
    <source>
        <dbReference type="ARBA" id="ARBA00023002"/>
    </source>
</evidence>
<dbReference type="GO" id="GO:0042853">
    <property type="term" value="P:L-alanine catabolic process"/>
    <property type="evidence" value="ECO:0007669"/>
    <property type="project" value="InterPro"/>
</dbReference>
<proteinExistence type="inferred from homology"/>
<dbReference type="Pfam" id="PF01262">
    <property type="entry name" value="AlaDh_PNT_C"/>
    <property type="match status" value="1"/>
</dbReference>
<dbReference type="Proteomes" id="UP000094769">
    <property type="component" value="Unassembled WGS sequence"/>
</dbReference>
<keyword evidence="3 6" id="KW-0560">Oxidoreductase</keyword>
<accession>A0A7Z1AE88</accession>
<dbReference type="GO" id="GO:0000286">
    <property type="term" value="F:alanine dehydrogenase activity"/>
    <property type="evidence" value="ECO:0007669"/>
    <property type="project" value="UniProtKB-EC"/>
</dbReference>
<evidence type="ECO:0000259" key="4">
    <source>
        <dbReference type="SMART" id="SM01002"/>
    </source>
</evidence>
<gene>
    <name evidence="6" type="primary">ald</name>
    <name evidence="6" type="ORF">CODIS_31050</name>
</gene>
<reference evidence="6 7" key="1">
    <citation type="submission" date="2016-06" db="EMBL/GenBank/DDBJ databases">
        <title>Genome sequence of endosymbiont of Candidatus Endolucinida thiodiazotropha.</title>
        <authorList>
            <person name="Poehlein A."/>
            <person name="Koenig S."/>
            <person name="Heiden S.E."/>
            <person name="Thuermer A."/>
            <person name="Voget S."/>
            <person name="Daniel R."/>
            <person name="Markert S."/>
            <person name="Gros O."/>
            <person name="Schweder T."/>
        </authorList>
    </citation>
    <scope>NUCLEOTIDE SEQUENCE [LARGE SCALE GENOMIC DNA]</scope>
    <source>
        <strain evidence="6 7">COS</strain>
    </source>
</reference>
<dbReference type="PANTHER" id="PTHR42795">
    <property type="entry name" value="ALANINE DEHYDROGENASE"/>
    <property type="match status" value="1"/>
</dbReference>
<dbReference type="SUPFAM" id="SSF52283">
    <property type="entry name" value="Formate/glycerate dehydrogenase catalytic domain-like"/>
    <property type="match status" value="1"/>
</dbReference>
<sequence length="355" mass="37658">MVMKIGIPKEIKPLEGRVGLVPEACGELVKAGHLVMLEQGAGSASGYTDQRYEKAGVEIVSDAETIYQQAELVVKVKEPYGNEPEMLREGQLLFCFLHLAADEGLTRRLLHSGVTGIAFETVADRGGLPILAPMSDIAGRIAVQNGVTLLHHQHGGRGLLLGGLPAAERGHVVILGAGQAGGNAAQLAAAVGARVTVFDRLREKMGAMRVLGNSVTALYPYQDAISEAVASADLLIGAVLIPGAKAPHLISRQQISTMQAGSVVVDISVDQGGCIETTRPTTYEEPTYQVDGVTHFCVTNMPGAVPRSASQSLSAAMMPYLRRLVEGWQEDPCLKAAVNLSMGELIYPALRDQYL</sequence>
<comment type="caution">
    <text evidence="6">The sequence shown here is derived from an EMBL/GenBank/DDBJ whole genome shotgun (WGS) entry which is preliminary data.</text>
</comment>
<dbReference type="InterPro" id="IPR008141">
    <property type="entry name" value="Ala_DH"/>
</dbReference>
<name>A0A7Z1AE88_9GAMM</name>
<dbReference type="Pfam" id="PF05222">
    <property type="entry name" value="AlaDh_PNT_N"/>
    <property type="match status" value="1"/>
</dbReference>
<dbReference type="AlphaFoldDB" id="A0A7Z1AE88"/>
<organism evidence="6 7">
    <name type="scientific">Candidatus Thiodiazotropha endolucinida</name>
    <dbReference type="NCBI Taxonomy" id="1655433"/>
    <lineage>
        <taxon>Bacteria</taxon>
        <taxon>Pseudomonadati</taxon>
        <taxon>Pseudomonadota</taxon>
        <taxon>Gammaproteobacteria</taxon>
        <taxon>Chromatiales</taxon>
        <taxon>Sedimenticolaceae</taxon>
        <taxon>Candidatus Thiodiazotropha</taxon>
    </lineage>
</organism>
<dbReference type="EC" id="1.4.1.1" evidence="2"/>
<evidence type="ECO:0000313" key="6">
    <source>
        <dbReference type="EMBL" id="ODJ86622.1"/>
    </source>
</evidence>
<comment type="similarity">
    <text evidence="1">Belongs to the AlaDH/PNT family.</text>
</comment>
<evidence type="ECO:0000256" key="1">
    <source>
        <dbReference type="ARBA" id="ARBA00005689"/>
    </source>
</evidence>
<dbReference type="InterPro" id="IPR007698">
    <property type="entry name" value="AlaDH/PNT_NAD(H)-bd"/>
</dbReference>
<evidence type="ECO:0000256" key="2">
    <source>
        <dbReference type="ARBA" id="ARBA00012897"/>
    </source>
</evidence>
<dbReference type="PANTHER" id="PTHR42795:SF1">
    <property type="entry name" value="ALANINE DEHYDROGENASE"/>
    <property type="match status" value="1"/>
</dbReference>
<dbReference type="Gene3D" id="3.40.50.720">
    <property type="entry name" value="NAD(P)-binding Rossmann-like Domain"/>
    <property type="match status" value="2"/>
</dbReference>
<evidence type="ECO:0000313" key="7">
    <source>
        <dbReference type="Proteomes" id="UP000094769"/>
    </source>
</evidence>
<dbReference type="EMBL" id="MARB01000019">
    <property type="protein sequence ID" value="ODJ86622.1"/>
    <property type="molecule type" value="Genomic_DNA"/>
</dbReference>